<evidence type="ECO:0000256" key="1">
    <source>
        <dbReference type="SAM" id="MobiDB-lite"/>
    </source>
</evidence>
<reference evidence="4 5" key="1">
    <citation type="submission" date="2017-10" db="EMBL/GenBank/DDBJ databases">
        <title>Draft genome of Longibacter Salinarum.</title>
        <authorList>
            <person name="Goh K.M."/>
            <person name="Shamsir M.S."/>
            <person name="Lim S.W."/>
        </authorList>
    </citation>
    <scope>NUCLEOTIDE SEQUENCE [LARGE SCALE GENOMIC DNA]</scope>
    <source>
        <strain evidence="4 5">KCTC 52045</strain>
    </source>
</reference>
<feature type="domain" description="L,D-transpeptidase scaffold" evidence="3">
    <location>
        <begin position="83"/>
        <end position="132"/>
    </location>
</feature>
<comment type="caution">
    <text evidence="4">The sequence shown here is derived from an EMBL/GenBank/DDBJ whole genome shotgun (WGS) entry which is preliminary data.</text>
</comment>
<feature type="compositionally biased region" description="Low complexity" evidence="1">
    <location>
        <begin position="24"/>
        <end position="39"/>
    </location>
</feature>
<feature type="signal peptide" evidence="2">
    <location>
        <begin position="1"/>
        <end position="21"/>
    </location>
</feature>
<keyword evidence="2" id="KW-0732">Signal</keyword>
<gene>
    <name evidence="4" type="ORF">CRI94_13460</name>
</gene>
<dbReference type="EMBL" id="PDEQ01000007">
    <property type="protein sequence ID" value="PEN12529.1"/>
    <property type="molecule type" value="Genomic_DNA"/>
</dbReference>
<feature type="region of interest" description="Disordered" evidence="1">
    <location>
        <begin position="22"/>
        <end position="48"/>
    </location>
</feature>
<feature type="chain" id="PRO_5012156681" description="L,D-transpeptidase scaffold domain-containing protein" evidence="2">
    <location>
        <begin position="22"/>
        <end position="135"/>
    </location>
</feature>
<organism evidence="4 5">
    <name type="scientific">Longibacter salinarum</name>
    <dbReference type="NCBI Taxonomy" id="1850348"/>
    <lineage>
        <taxon>Bacteria</taxon>
        <taxon>Pseudomonadati</taxon>
        <taxon>Rhodothermota</taxon>
        <taxon>Rhodothermia</taxon>
        <taxon>Rhodothermales</taxon>
        <taxon>Salisaetaceae</taxon>
        <taxon>Longibacter</taxon>
    </lineage>
</organism>
<evidence type="ECO:0000259" key="3">
    <source>
        <dbReference type="Pfam" id="PF20142"/>
    </source>
</evidence>
<evidence type="ECO:0000256" key="2">
    <source>
        <dbReference type="SAM" id="SignalP"/>
    </source>
</evidence>
<dbReference type="PROSITE" id="PS51257">
    <property type="entry name" value="PROKAR_LIPOPROTEIN"/>
    <property type="match status" value="1"/>
</dbReference>
<accession>A0A2A8CUT8</accession>
<protein>
    <recommendedName>
        <fullName evidence="3">L,D-transpeptidase scaffold domain-containing protein</fullName>
    </recommendedName>
</protein>
<evidence type="ECO:0000313" key="4">
    <source>
        <dbReference type="EMBL" id="PEN12529.1"/>
    </source>
</evidence>
<dbReference type="InterPro" id="IPR045380">
    <property type="entry name" value="LD_TPept_scaffold_dom"/>
</dbReference>
<keyword evidence="5" id="KW-1185">Reference proteome</keyword>
<sequence length="135" mass="14488">MRSILLFFVAVILLTAGCNQGEGASATDDTDAPPAAADSVVEEPSRPDSTLRLVADGVRMRIESEAQGLDAMPTADAARSRSIMQWYEETSFRPLWVDSSGPRGIVDQLVVALRHADDQGLSPADYPADRIESLA</sequence>
<proteinExistence type="predicted"/>
<dbReference type="Pfam" id="PF20142">
    <property type="entry name" value="Scaffold"/>
    <property type="match status" value="1"/>
</dbReference>
<name>A0A2A8CUT8_9BACT</name>
<dbReference type="AlphaFoldDB" id="A0A2A8CUT8"/>
<evidence type="ECO:0000313" key="5">
    <source>
        <dbReference type="Proteomes" id="UP000220102"/>
    </source>
</evidence>
<dbReference type="Proteomes" id="UP000220102">
    <property type="component" value="Unassembled WGS sequence"/>
</dbReference>